<keyword evidence="1" id="KW-1133">Transmembrane helix</keyword>
<evidence type="ECO:0000313" key="2">
    <source>
        <dbReference type="EMBL" id="MBR0596817.1"/>
    </source>
</evidence>
<protein>
    <submittedName>
        <fullName evidence="2">Uncharacterized protein</fullName>
    </submittedName>
</protein>
<gene>
    <name evidence="2" type="ORF">KCX82_02905</name>
</gene>
<organism evidence="2 3">
    <name type="scientific">Sinanaerobacter chloroacetimidivorans</name>
    <dbReference type="NCBI Taxonomy" id="2818044"/>
    <lineage>
        <taxon>Bacteria</taxon>
        <taxon>Bacillati</taxon>
        <taxon>Bacillota</taxon>
        <taxon>Clostridia</taxon>
        <taxon>Peptostreptococcales</taxon>
        <taxon>Anaerovoracaceae</taxon>
        <taxon>Sinanaerobacter</taxon>
    </lineage>
</organism>
<sequence>MPRRIIAEERKWLNSESARIVVFLVPFMYIGTAFLSVNYIGMSMSGFLKNQLMVHISFLTYQGDMGRYVQSQVYLKALAEECAAGAALYYEEEEFAEGRMVFDYEEGHKYVDYLLNKTTENMPLPKSSRITYTIHFEDDLQGYEEGLMEYEGTNQGHHWFGSDIASNPIM</sequence>
<keyword evidence="1" id="KW-0812">Transmembrane</keyword>
<evidence type="ECO:0000313" key="3">
    <source>
        <dbReference type="Proteomes" id="UP000675664"/>
    </source>
</evidence>
<keyword evidence="1" id="KW-0472">Membrane</keyword>
<reference evidence="2" key="2">
    <citation type="submission" date="2021-04" db="EMBL/GenBank/DDBJ databases">
        <authorList>
            <person name="Liu J."/>
        </authorList>
    </citation>
    <scope>NUCLEOTIDE SEQUENCE</scope>
    <source>
        <strain evidence="2">BAD-6</strain>
    </source>
</reference>
<dbReference type="EMBL" id="JAGSND010000001">
    <property type="protein sequence ID" value="MBR0596817.1"/>
    <property type="molecule type" value="Genomic_DNA"/>
</dbReference>
<dbReference type="AlphaFoldDB" id="A0A8J7VXF1"/>
<accession>A0A8J7VXF1</accession>
<proteinExistence type="predicted"/>
<comment type="caution">
    <text evidence="2">The sequence shown here is derived from an EMBL/GenBank/DDBJ whole genome shotgun (WGS) entry which is preliminary data.</text>
</comment>
<keyword evidence="3" id="KW-1185">Reference proteome</keyword>
<evidence type="ECO:0000256" key="1">
    <source>
        <dbReference type="SAM" id="Phobius"/>
    </source>
</evidence>
<name>A0A8J7VXF1_9FIRM</name>
<feature type="transmembrane region" description="Helical" evidence="1">
    <location>
        <begin position="20"/>
        <end position="41"/>
    </location>
</feature>
<dbReference type="Proteomes" id="UP000675664">
    <property type="component" value="Unassembled WGS sequence"/>
</dbReference>
<reference evidence="2" key="1">
    <citation type="submission" date="2021-04" db="EMBL/GenBank/DDBJ databases">
        <title>Sinoanaerobacter chloroacetimidivorans sp. nov., an obligate anaerobic bacterium isolated from anaerobic sludge.</title>
        <authorList>
            <person name="Bao Y."/>
        </authorList>
    </citation>
    <scope>NUCLEOTIDE SEQUENCE</scope>
    <source>
        <strain evidence="2">BAD-6</strain>
    </source>
</reference>